<dbReference type="SUPFAM" id="SSF58104">
    <property type="entry name" value="Methyl-accepting chemotaxis protein (MCP) signaling domain"/>
    <property type="match status" value="1"/>
</dbReference>
<evidence type="ECO:0000313" key="6">
    <source>
        <dbReference type="EMBL" id="SKA75423.1"/>
    </source>
</evidence>
<dbReference type="GO" id="GO:0016020">
    <property type="term" value="C:membrane"/>
    <property type="evidence" value="ECO:0007669"/>
    <property type="project" value="InterPro"/>
</dbReference>
<keyword evidence="1 2" id="KW-0807">Transducer</keyword>
<dbReference type="SMART" id="SM00283">
    <property type="entry name" value="MA"/>
    <property type="match status" value="1"/>
</dbReference>
<evidence type="ECO:0000256" key="1">
    <source>
        <dbReference type="ARBA" id="ARBA00023224"/>
    </source>
</evidence>
<dbReference type="Gene3D" id="3.90.1520.10">
    <property type="entry name" value="H-NOX domain"/>
    <property type="match status" value="1"/>
</dbReference>
<dbReference type="STRING" id="1147123.SAMN05443428_10116"/>
<dbReference type="PANTHER" id="PTHR32089">
    <property type="entry name" value="METHYL-ACCEPTING CHEMOTAXIS PROTEIN MCPB"/>
    <property type="match status" value="1"/>
</dbReference>
<evidence type="ECO:0000256" key="2">
    <source>
        <dbReference type="PROSITE-ProRule" id="PRU00284"/>
    </source>
</evidence>
<keyword evidence="4" id="KW-0472">Membrane</keyword>
<gene>
    <name evidence="6" type="ORF">SAMN05443428_10116</name>
</gene>
<dbReference type="AlphaFoldDB" id="A0A1T4WDQ9"/>
<dbReference type="Proteomes" id="UP000190105">
    <property type="component" value="Unassembled WGS sequence"/>
</dbReference>
<dbReference type="RefSeq" id="WP_078695062.1">
    <property type="nucleotide sequence ID" value="NZ_FUYH01000001.1"/>
</dbReference>
<dbReference type="SUPFAM" id="SSF111126">
    <property type="entry name" value="Ligand-binding domain in the NO signalling and Golgi transport"/>
    <property type="match status" value="1"/>
</dbReference>
<evidence type="ECO:0000256" key="4">
    <source>
        <dbReference type="SAM" id="Phobius"/>
    </source>
</evidence>
<feature type="transmembrane region" description="Helical" evidence="4">
    <location>
        <begin position="198"/>
        <end position="217"/>
    </location>
</feature>
<keyword evidence="4" id="KW-1133">Transmembrane helix</keyword>
<dbReference type="Gene3D" id="1.10.287.950">
    <property type="entry name" value="Methyl-accepting chemotaxis protein"/>
    <property type="match status" value="1"/>
</dbReference>
<evidence type="ECO:0000259" key="5">
    <source>
        <dbReference type="PROSITE" id="PS50111"/>
    </source>
</evidence>
<dbReference type="GO" id="GO:0020037">
    <property type="term" value="F:heme binding"/>
    <property type="evidence" value="ECO:0007669"/>
    <property type="project" value="InterPro"/>
</dbReference>
<evidence type="ECO:0000256" key="3">
    <source>
        <dbReference type="SAM" id="Coils"/>
    </source>
</evidence>
<dbReference type="InterPro" id="IPR038158">
    <property type="entry name" value="H-NOX_domain_sf"/>
</dbReference>
<dbReference type="InterPro" id="IPR004089">
    <property type="entry name" value="MCPsignal_dom"/>
</dbReference>
<feature type="transmembrane region" description="Helical" evidence="4">
    <location>
        <begin position="223"/>
        <end position="246"/>
    </location>
</feature>
<dbReference type="InterPro" id="IPR024096">
    <property type="entry name" value="NO_sig/Golgi_transp_ligand-bd"/>
</dbReference>
<keyword evidence="4" id="KW-0812">Transmembrane</keyword>
<protein>
    <submittedName>
        <fullName evidence="6">Methyl-accepting chemotaxis protein</fullName>
    </submittedName>
</protein>
<keyword evidence="3" id="KW-0175">Coiled coil</keyword>
<organism evidence="6 7">
    <name type="scientific">Caloramator quimbayensis</name>
    <dbReference type="NCBI Taxonomy" id="1147123"/>
    <lineage>
        <taxon>Bacteria</taxon>
        <taxon>Bacillati</taxon>
        <taxon>Bacillota</taxon>
        <taxon>Clostridia</taxon>
        <taxon>Eubacteriales</taxon>
        <taxon>Clostridiaceae</taxon>
        <taxon>Caloramator</taxon>
    </lineage>
</organism>
<feature type="coiled-coil region" evidence="3">
    <location>
        <begin position="482"/>
        <end position="509"/>
    </location>
</feature>
<dbReference type="EMBL" id="FUYH01000001">
    <property type="protein sequence ID" value="SKA75423.1"/>
    <property type="molecule type" value="Genomic_DNA"/>
</dbReference>
<dbReference type="OrthoDB" id="1660488at2"/>
<sequence>MKGTVVSTWLKTCRELYGNEIVDKSMEQAGERSDRTFSPLEDVEDKKIHSIIDNIAKSKGITTSQIWRTIGFNNIITFSKDYPAFFKHDNLYSFLKSMYDVHVIVVKRIAGAKPPILNLKPVSNREAIFTYNSKRGMFDYFLGLIDGSAKYYNENIKIEEIRKDSENLEIKLIFEKDIYFVKNYRLNKLMSFGFIKNINLKAALFTSIFVLLLNLAATVPLKSFNIFGVLSAFIGSFLSCFAALSIMNKPMKDILKEIDIIKNHEYVEKGKIVTKDIYEDIYCILNEYKDLVRKDFVGIKGLTDEMNTFSNTLKGIADKMNQTSGEISGVVEQVAMAAMTQAQETESSVSLLNTNVEAIKTAVELEMENKDKLENAVDGIDMSFKNVDSTAQKLNEVLDKFEEVKNSGLNLQSRAKGITDIVSLVSSIAEQTNLLALNASIEAARAGEAGRGFAVVAEEVRKLAEQSNNAVKDINSSLMEFISEIENLVSNLGEQFKVLKNENSNLNDAVNSSNAAKDKIKQVASVMIDTSNKLEAATNAISEVYGKIESLAAIAQENSASSQEVSANVSSYTEQIKKLTTSIADFNKLTEQFKEDVDIYKI</sequence>
<proteinExistence type="predicted"/>
<keyword evidence="7" id="KW-1185">Reference proteome</keyword>
<dbReference type="GO" id="GO:0007165">
    <property type="term" value="P:signal transduction"/>
    <property type="evidence" value="ECO:0007669"/>
    <property type="project" value="UniProtKB-KW"/>
</dbReference>
<dbReference type="InterPro" id="IPR011644">
    <property type="entry name" value="Heme_NO-bd"/>
</dbReference>
<dbReference type="PANTHER" id="PTHR32089:SF112">
    <property type="entry name" value="LYSOZYME-LIKE PROTEIN-RELATED"/>
    <property type="match status" value="1"/>
</dbReference>
<dbReference type="Pfam" id="PF00015">
    <property type="entry name" value="MCPsignal"/>
    <property type="match status" value="1"/>
</dbReference>
<dbReference type="PROSITE" id="PS50111">
    <property type="entry name" value="CHEMOTAXIS_TRANSDUC_2"/>
    <property type="match status" value="1"/>
</dbReference>
<dbReference type="Pfam" id="PF07700">
    <property type="entry name" value="HNOB"/>
    <property type="match status" value="1"/>
</dbReference>
<reference evidence="7" key="1">
    <citation type="submission" date="2017-02" db="EMBL/GenBank/DDBJ databases">
        <authorList>
            <person name="Varghese N."/>
            <person name="Submissions S."/>
        </authorList>
    </citation>
    <scope>NUCLEOTIDE SEQUENCE [LARGE SCALE GENOMIC DNA]</scope>
    <source>
        <strain evidence="7">USBA 833</strain>
    </source>
</reference>
<feature type="domain" description="Methyl-accepting transducer" evidence="5">
    <location>
        <begin position="316"/>
        <end position="573"/>
    </location>
</feature>
<accession>A0A1T4WDQ9</accession>
<evidence type="ECO:0000313" key="7">
    <source>
        <dbReference type="Proteomes" id="UP000190105"/>
    </source>
</evidence>
<name>A0A1T4WDQ9_9CLOT</name>